<accession>A0A918V7X7</accession>
<feature type="region of interest" description="Disordered" evidence="1">
    <location>
        <begin position="20"/>
        <end position="164"/>
    </location>
</feature>
<feature type="compositionally biased region" description="Low complexity" evidence="1">
    <location>
        <begin position="137"/>
        <end position="146"/>
    </location>
</feature>
<protein>
    <submittedName>
        <fullName evidence="2">Uncharacterized protein</fullName>
    </submittedName>
</protein>
<feature type="compositionally biased region" description="Gly residues" evidence="1">
    <location>
        <begin position="87"/>
        <end position="98"/>
    </location>
</feature>
<sequence>MVPATTAAAFRGFIVVLSSATSAASGKHRETRQSLGESDAVSNDLLVPGKPPDEELVRPDQEAGSSIPGQEGDEVVHHAGDDLGDLGDLGGVAGGGGPEEPTVAGPQHGGEPVGDRSERAAAVRSEAFGPRPPEPTRPGTALTGARPPRHRARRGGGRIPRASQ</sequence>
<gene>
    <name evidence="2" type="ORF">GCM10010389_15060</name>
</gene>
<feature type="compositionally biased region" description="Basic and acidic residues" evidence="1">
    <location>
        <begin position="51"/>
        <end position="61"/>
    </location>
</feature>
<dbReference type="EMBL" id="BMWH01000004">
    <property type="protein sequence ID" value="GGZ78513.1"/>
    <property type="molecule type" value="Genomic_DNA"/>
</dbReference>
<proteinExistence type="predicted"/>
<keyword evidence="3" id="KW-1185">Reference proteome</keyword>
<organism evidence="2 3">
    <name type="scientific">Streptomyces echinoruber</name>
    <dbReference type="NCBI Taxonomy" id="68898"/>
    <lineage>
        <taxon>Bacteria</taxon>
        <taxon>Bacillati</taxon>
        <taxon>Actinomycetota</taxon>
        <taxon>Actinomycetes</taxon>
        <taxon>Kitasatosporales</taxon>
        <taxon>Streptomycetaceae</taxon>
        <taxon>Streptomyces</taxon>
    </lineage>
</organism>
<dbReference type="AlphaFoldDB" id="A0A918V7X7"/>
<name>A0A918V7X7_9ACTN</name>
<reference evidence="2" key="2">
    <citation type="submission" date="2020-09" db="EMBL/GenBank/DDBJ databases">
        <authorList>
            <person name="Sun Q."/>
            <person name="Ohkuma M."/>
        </authorList>
    </citation>
    <scope>NUCLEOTIDE SEQUENCE</scope>
    <source>
        <strain evidence="2">JCM 5016</strain>
    </source>
</reference>
<evidence type="ECO:0000313" key="2">
    <source>
        <dbReference type="EMBL" id="GGZ78513.1"/>
    </source>
</evidence>
<comment type="caution">
    <text evidence="2">The sequence shown here is derived from an EMBL/GenBank/DDBJ whole genome shotgun (WGS) entry which is preliminary data.</text>
</comment>
<dbReference type="Proteomes" id="UP000623010">
    <property type="component" value="Unassembled WGS sequence"/>
</dbReference>
<feature type="compositionally biased region" description="Basic residues" evidence="1">
    <location>
        <begin position="147"/>
        <end position="156"/>
    </location>
</feature>
<reference evidence="2" key="1">
    <citation type="journal article" date="2014" name="Int. J. Syst. Evol. Microbiol.">
        <title>Complete genome sequence of Corynebacterium casei LMG S-19264T (=DSM 44701T), isolated from a smear-ripened cheese.</title>
        <authorList>
            <consortium name="US DOE Joint Genome Institute (JGI-PGF)"/>
            <person name="Walter F."/>
            <person name="Albersmeier A."/>
            <person name="Kalinowski J."/>
            <person name="Ruckert C."/>
        </authorList>
    </citation>
    <scope>NUCLEOTIDE SEQUENCE</scope>
    <source>
        <strain evidence="2">JCM 5016</strain>
    </source>
</reference>
<evidence type="ECO:0000256" key="1">
    <source>
        <dbReference type="SAM" id="MobiDB-lite"/>
    </source>
</evidence>
<evidence type="ECO:0000313" key="3">
    <source>
        <dbReference type="Proteomes" id="UP000623010"/>
    </source>
</evidence>